<evidence type="ECO:0000256" key="11">
    <source>
        <dbReference type="ARBA" id="ARBA00023136"/>
    </source>
</evidence>
<keyword evidence="8 16" id="KW-0418">Kinase</keyword>
<evidence type="ECO:0000256" key="13">
    <source>
        <dbReference type="SAM" id="Phobius"/>
    </source>
</evidence>
<keyword evidence="6" id="KW-0808">Transferase</keyword>
<feature type="domain" description="HAMP" evidence="15">
    <location>
        <begin position="315"/>
        <end position="369"/>
    </location>
</feature>
<dbReference type="GO" id="GO:0016301">
    <property type="term" value="F:kinase activity"/>
    <property type="evidence" value="ECO:0007669"/>
    <property type="project" value="UniProtKB-KW"/>
</dbReference>
<comment type="catalytic activity">
    <reaction evidence="1">
        <text>ATP + protein L-histidine = ADP + protein N-phospho-L-histidine.</text>
        <dbReference type="EC" id="2.7.13.3"/>
    </reaction>
</comment>
<dbReference type="InterPro" id="IPR003594">
    <property type="entry name" value="HATPase_dom"/>
</dbReference>
<dbReference type="InterPro" id="IPR036890">
    <property type="entry name" value="HATPase_C_sf"/>
</dbReference>
<dbReference type="Pfam" id="PF00672">
    <property type="entry name" value="HAMP"/>
    <property type="match status" value="1"/>
</dbReference>
<gene>
    <name evidence="16" type="ORF">J42TS3_44160</name>
</gene>
<evidence type="ECO:0000256" key="4">
    <source>
        <dbReference type="ARBA" id="ARBA00022475"/>
    </source>
</evidence>
<evidence type="ECO:0000259" key="14">
    <source>
        <dbReference type="PROSITE" id="PS50109"/>
    </source>
</evidence>
<dbReference type="InterPro" id="IPR010559">
    <property type="entry name" value="Sig_transdc_His_kin_internal"/>
</dbReference>
<feature type="domain" description="Histidine kinase" evidence="14">
    <location>
        <begin position="486"/>
        <end position="593"/>
    </location>
</feature>
<evidence type="ECO:0000256" key="10">
    <source>
        <dbReference type="ARBA" id="ARBA00023012"/>
    </source>
</evidence>
<keyword evidence="13" id="KW-0812">Transmembrane</keyword>
<dbReference type="CDD" id="cd06225">
    <property type="entry name" value="HAMP"/>
    <property type="match status" value="1"/>
</dbReference>
<evidence type="ECO:0000256" key="7">
    <source>
        <dbReference type="ARBA" id="ARBA00022741"/>
    </source>
</evidence>
<dbReference type="PROSITE" id="PS50109">
    <property type="entry name" value="HIS_KIN"/>
    <property type="match status" value="1"/>
</dbReference>
<protein>
    <recommendedName>
        <fullName evidence="3">histidine kinase</fullName>
        <ecNumber evidence="3">2.7.13.3</ecNumber>
    </recommendedName>
</protein>
<evidence type="ECO:0000256" key="2">
    <source>
        <dbReference type="ARBA" id="ARBA00004651"/>
    </source>
</evidence>
<dbReference type="InterPro" id="IPR005467">
    <property type="entry name" value="His_kinase_dom"/>
</dbReference>
<keyword evidence="9" id="KW-0067">ATP-binding</keyword>
<keyword evidence="12" id="KW-0175">Coiled coil</keyword>
<evidence type="ECO:0000256" key="9">
    <source>
        <dbReference type="ARBA" id="ARBA00022840"/>
    </source>
</evidence>
<evidence type="ECO:0000313" key="17">
    <source>
        <dbReference type="Proteomes" id="UP000679992"/>
    </source>
</evidence>
<evidence type="ECO:0000256" key="6">
    <source>
        <dbReference type="ARBA" id="ARBA00022679"/>
    </source>
</evidence>
<comment type="caution">
    <text evidence="16">The sequence shown here is derived from an EMBL/GenBank/DDBJ whole genome shotgun (WGS) entry which is preliminary data.</text>
</comment>
<keyword evidence="13" id="KW-1133">Transmembrane helix</keyword>
<dbReference type="Pfam" id="PF02518">
    <property type="entry name" value="HATPase_c"/>
    <property type="match status" value="1"/>
</dbReference>
<dbReference type="SUPFAM" id="SSF55874">
    <property type="entry name" value="ATPase domain of HSP90 chaperone/DNA topoisomerase II/histidine kinase"/>
    <property type="match status" value="1"/>
</dbReference>
<evidence type="ECO:0000256" key="3">
    <source>
        <dbReference type="ARBA" id="ARBA00012438"/>
    </source>
</evidence>
<evidence type="ECO:0000256" key="8">
    <source>
        <dbReference type="ARBA" id="ARBA00022777"/>
    </source>
</evidence>
<comment type="subcellular location">
    <subcellularLocation>
        <location evidence="2">Cell membrane</location>
        <topology evidence="2">Multi-pass membrane protein</topology>
    </subcellularLocation>
</comment>
<dbReference type="SMART" id="SM00304">
    <property type="entry name" value="HAMP"/>
    <property type="match status" value="1"/>
</dbReference>
<keyword evidence="17" id="KW-1185">Reference proteome</keyword>
<dbReference type="InterPro" id="IPR004358">
    <property type="entry name" value="Sig_transdc_His_kin-like_C"/>
</dbReference>
<keyword evidence="4" id="KW-1003">Cell membrane</keyword>
<keyword evidence="7" id="KW-0547">Nucleotide-binding</keyword>
<organism evidence="16 17">
    <name type="scientific">Paenibacillus vini</name>
    <dbReference type="NCBI Taxonomy" id="1476024"/>
    <lineage>
        <taxon>Bacteria</taxon>
        <taxon>Bacillati</taxon>
        <taxon>Bacillota</taxon>
        <taxon>Bacilli</taxon>
        <taxon>Bacillales</taxon>
        <taxon>Paenibacillaceae</taxon>
        <taxon>Paenibacillus</taxon>
    </lineage>
</organism>
<proteinExistence type="predicted"/>
<dbReference type="EC" id="2.7.13.3" evidence="3"/>
<dbReference type="PANTHER" id="PTHR34220:SF7">
    <property type="entry name" value="SENSOR HISTIDINE KINASE YPDA"/>
    <property type="match status" value="1"/>
</dbReference>
<dbReference type="Gene3D" id="3.30.565.10">
    <property type="entry name" value="Histidine kinase-like ATPase, C-terminal domain"/>
    <property type="match status" value="1"/>
</dbReference>
<dbReference type="SUPFAM" id="SSF158472">
    <property type="entry name" value="HAMP domain-like"/>
    <property type="match status" value="1"/>
</dbReference>
<sequence>MMFVRMLNDIKLRKKLSLIFITVAVVPLLASGIYLTGKLREVMIMDAFEQAVDNVDRVRKRTEEVIKVPLDISYQLSNDSRMKSVASRRYGSYIEVIQTYRQYTDIRDYVRLYKEVKAIRLYTDNPTMLNNWEFMPPDAKTEQEEWYKTALSKKGLAGWGFIQDERDQTYYLSLARKISLDEPGQESVLVINVNTSLLNSILSQESFTTMIVDDQNNIVAANRPNMYGRNLAEVHAGDNILTQQAGSFDAVMDGEPSKVVISSLVPESSWNGLRVISVFSVSDIVRDANKVIRLAIMVLGGCLIIAVLLVSASASLITSRLLRLSKQMSRVGTGPGSWDAYLDLDGKDEIGQLSRQFNSLVQRISQLMLEVEESNQQKRLVESRQNEIKFKMLASQINPHFLFNTLESIRMEAHIRGEEDLAQAVWQLSSLLRSSLEVGSGKIRLSEELAMVQCYLELQKFRYEDRLLYDIALAPGTGEIEIPPLILQPLVENSIFHGLDGKEEGPMLITIRTEARGDDEVFVEIEDDGAGIPQQKMEDLQNKLKEPEESEGRIGLRNVHDRLRLTYGNDSGLSIKSKEGEGTRITFSIPRGNDSNVLSTDC</sequence>
<dbReference type="EMBL" id="BOSL01000018">
    <property type="protein sequence ID" value="GIP55381.1"/>
    <property type="molecule type" value="Genomic_DNA"/>
</dbReference>
<evidence type="ECO:0000256" key="1">
    <source>
        <dbReference type="ARBA" id="ARBA00000085"/>
    </source>
</evidence>
<dbReference type="Proteomes" id="UP000679992">
    <property type="component" value="Unassembled WGS sequence"/>
</dbReference>
<feature type="transmembrane region" description="Helical" evidence="13">
    <location>
        <begin position="294"/>
        <end position="318"/>
    </location>
</feature>
<dbReference type="PANTHER" id="PTHR34220">
    <property type="entry name" value="SENSOR HISTIDINE KINASE YPDA"/>
    <property type="match status" value="1"/>
</dbReference>
<accession>A0ABQ4MHB8</accession>
<evidence type="ECO:0000313" key="16">
    <source>
        <dbReference type="EMBL" id="GIP55381.1"/>
    </source>
</evidence>
<reference evidence="16 17" key="1">
    <citation type="submission" date="2021-03" db="EMBL/GenBank/DDBJ databases">
        <title>Antimicrobial resistance genes in bacteria isolated from Japanese honey, and their potential for conferring macrolide and lincosamide resistance in the American foulbrood pathogen Paenibacillus larvae.</title>
        <authorList>
            <person name="Okamoto M."/>
            <person name="Kumagai M."/>
            <person name="Kanamori H."/>
            <person name="Takamatsu D."/>
        </authorList>
    </citation>
    <scope>NUCLEOTIDE SEQUENCE [LARGE SCALE GENOMIC DNA]</scope>
    <source>
        <strain evidence="16 17">J42TS3</strain>
    </source>
</reference>
<name>A0ABQ4MHB8_9BACL</name>
<keyword evidence="11 13" id="KW-0472">Membrane</keyword>
<feature type="coiled-coil region" evidence="12">
    <location>
        <begin position="357"/>
        <end position="384"/>
    </location>
</feature>
<evidence type="ECO:0000256" key="12">
    <source>
        <dbReference type="SAM" id="Coils"/>
    </source>
</evidence>
<keyword evidence="10" id="KW-0902">Two-component regulatory system</keyword>
<dbReference type="InterPro" id="IPR050640">
    <property type="entry name" value="Bact_2-comp_sensor_kinase"/>
</dbReference>
<evidence type="ECO:0000259" key="15">
    <source>
        <dbReference type="PROSITE" id="PS50885"/>
    </source>
</evidence>
<dbReference type="Gene3D" id="6.10.340.10">
    <property type="match status" value="1"/>
</dbReference>
<dbReference type="PRINTS" id="PR00344">
    <property type="entry name" value="BCTRLSENSOR"/>
</dbReference>
<evidence type="ECO:0000256" key="5">
    <source>
        <dbReference type="ARBA" id="ARBA00022553"/>
    </source>
</evidence>
<keyword evidence="5" id="KW-0597">Phosphoprotein</keyword>
<dbReference type="PROSITE" id="PS50885">
    <property type="entry name" value="HAMP"/>
    <property type="match status" value="1"/>
</dbReference>
<dbReference type="RefSeq" id="WP_213656353.1">
    <property type="nucleotide sequence ID" value="NZ_BOSL01000018.1"/>
</dbReference>
<dbReference type="InterPro" id="IPR003660">
    <property type="entry name" value="HAMP_dom"/>
</dbReference>
<dbReference type="Pfam" id="PF06580">
    <property type="entry name" value="His_kinase"/>
    <property type="match status" value="1"/>
</dbReference>